<name>A0ABQ5QP09_9ACTN</name>
<evidence type="ECO:0000313" key="1">
    <source>
        <dbReference type="EMBL" id="GLH96386.1"/>
    </source>
</evidence>
<sequence length="235" mass="25861">MIISRAPEPIKGVIFDFHATLVEGGDAGRWIDAAIRRLVADGSAEPDLSADQITGLREYLDHIWQHAHTIDPRSERDLSHDRHWDVFNRTVALYPGIKPDLIAALYAVMPDQWMPFVDALPVLRELKSRGVKIVVLSNIGLDIRPLLERTGISELLDGVVLSFEVGLVKPDPAIFARALDLLDVPGSQTLMVGDSPRDDVGGVPLQIRTLILPRTDGPVHGLETVLQMVGNRPLS</sequence>
<dbReference type="EMBL" id="BSDI01000007">
    <property type="protein sequence ID" value="GLH96386.1"/>
    <property type="molecule type" value="Genomic_DNA"/>
</dbReference>
<dbReference type="GO" id="GO:0016787">
    <property type="term" value="F:hydrolase activity"/>
    <property type="evidence" value="ECO:0007669"/>
    <property type="project" value="UniProtKB-KW"/>
</dbReference>
<protein>
    <submittedName>
        <fullName evidence="1">Hydrolase</fullName>
    </submittedName>
</protein>
<comment type="caution">
    <text evidence="1">The sequence shown here is derived from an EMBL/GenBank/DDBJ whole genome shotgun (WGS) entry which is preliminary data.</text>
</comment>
<keyword evidence="1" id="KW-0378">Hydrolase</keyword>
<dbReference type="PANTHER" id="PTHR46649:SF4">
    <property type="entry name" value="HALOACID DEHALOGENASE-LIKE HYDROLASE (HAD) SUPERFAMILY PROTEIN"/>
    <property type="match status" value="1"/>
</dbReference>
<dbReference type="SUPFAM" id="SSF56784">
    <property type="entry name" value="HAD-like"/>
    <property type="match status" value="1"/>
</dbReference>
<dbReference type="RefSeq" id="WP_281893582.1">
    <property type="nucleotide sequence ID" value="NZ_BSDI01000007.1"/>
</dbReference>
<dbReference type="InterPro" id="IPR023214">
    <property type="entry name" value="HAD_sf"/>
</dbReference>
<organism evidence="1 2">
    <name type="scientific">Phytohabitans aurantiacus</name>
    <dbReference type="NCBI Taxonomy" id="3016789"/>
    <lineage>
        <taxon>Bacteria</taxon>
        <taxon>Bacillati</taxon>
        <taxon>Actinomycetota</taxon>
        <taxon>Actinomycetes</taxon>
        <taxon>Micromonosporales</taxon>
        <taxon>Micromonosporaceae</taxon>
    </lineage>
</organism>
<gene>
    <name evidence="1" type="ORF">Pa4123_16600</name>
</gene>
<dbReference type="InterPro" id="IPR036412">
    <property type="entry name" value="HAD-like_sf"/>
</dbReference>
<dbReference type="Proteomes" id="UP001144280">
    <property type="component" value="Unassembled WGS sequence"/>
</dbReference>
<dbReference type="PRINTS" id="PR00413">
    <property type="entry name" value="HADHALOGNASE"/>
</dbReference>
<keyword evidence="2" id="KW-1185">Reference proteome</keyword>
<dbReference type="InterPro" id="IPR006439">
    <property type="entry name" value="HAD-SF_hydro_IA"/>
</dbReference>
<proteinExistence type="predicted"/>
<dbReference type="Gene3D" id="3.40.50.1000">
    <property type="entry name" value="HAD superfamily/HAD-like"/>
    <property type="match status" value="1"/>
</dbReference>
<evidence type="ECO:0000313" key="2">
    <source>
        <dbReference type="Proteomes" id="UP001144280"/>
    </source>
</evidence>
<dbReference type="NCBIfam" id="TIGR01549">
    <property type="entry name" value="HAD-SF-IA-v1"/>
    <property type="match status" value="1"/>
</dbReference>
<dbReference type="Pfam" id="PF00702">
    <property type="entry name" value="Hydrolase"/>
    <property type="match status" value="1"/>
</dbReference>
<accession>A0ABQ5QP09</accession>
<reference evidence="1" key="1">
    <citation type="submission" date="2022-12" db="EMBL/GenBank/DDBJ databases">
        <title>New Phytohabitans aurantiacus sp. RD004123 nov., an actinomycete isolated from soil.</title>
        <authorList>
            <person name="Triningsih D.W."/>
            <person name="Harunari E."/>
            <person name="Igarashi Y."/>
        </authorList>
    </citation>
    <scope>NUCLEOTIDE SEQUENCE</scope>
    <source>
        <strain evidence="1">RD004123</strain>
    </source>
</reference>
<dbReference type="PANTHER" id="PTHR46649">
    <property type="match status" value="1"/>
</dbReference>